<dbReference type="RefSeq" id="WP_144849762.1">
    <property type="nucleotide sequence ID" value="NZ_VNJI01000023.1"/>
</dbReference>
<evidence type="ECO:0000313" key="3">
    <source>
        <dbReference type="EMBL" id="TVY08479.1"/>
    </source>
</evidence>
<feature type="domain" description="Prolow-density lipoprotein receptor-related protein 1-like beta-propeller" evidence="2">
    <location>
        <begin position="195"/>
        <end position="474"/>
    </location>
</feature>
<evidence type="ECO:0000259" key="2">
    <source>
        <dbReference type="Pfam" id="PF16472"/>
    </source>
</evidence>
<dbReference type="PANTHER" id="PTHR32256:SF17">
    <property type="entry name" value="EGF-LIKE DOMAIN-CONTAINING PROTEIN"/>
    <property type="match status" value="1"/>
</dbReference>
<dbReference type="Pfam" id="PF16472">
    <property type="entry name" value="DUF5050"/>
    <property type="match status" value="1"/>
</dbReference>
<accession>A0A559K8M6</accession>
<reference evidence="3 4" key="1">
    <citation type="submission" date="2019-07" db="EMBL/GenBank/DDBJ databases">
        <authorList>
            <person name="Kim J."/>
        </authorList>
    </citation>
    <scope>NUCLEOTIDE SEQUENCE [LARGE SCALE GENOMIC DNA]</scope>
    <source>
        <strain evidence="3 4">JC52</strain>
    </source>
</reference>
<dbReference type="EMBL" id="VNJI01000023">
    <property type="protein sequence ID" value="TVY08479.1"/>
    <property type="molecule type" value="Genomic_DNA"/>
</dbReference>
<dbReference type="OrthoDB" id="61520at2"/>
<feature type="signal peptide" evidence="1">
    <location>
        <begin position="1"/>
        <end position="20"/>
    </location>
</feature>
<dbReference type="AlphaFoldDB" id="A0A559K8M6"/>
<dbReference type="InterPro" id="IPR053369">
    <property type="entry name" value="SrfA-induced_signal"/>
</dbReference>
<evidence type="ECO:0000256" key="1">
    <source>
        <dbReference type="SAM" id="SignalP"/>
    </source>
</evidence>
<keyword evidence="4" id="KW-1185">Reference proteome</keyword>
<feature type="chain" id="PRO_5039407577" evidence="1">
    <location>
        <begin position="21"/>
        <end position="488"/>
    </location>
</feature>
<keyword evidence="1" id="KW-0732">Signal</keyword>
<organism evidence="3 4">
    <name type="scientific">Paenibacillus cremeus</name>
    <dbReference type="NCBI Taxonomy" id="2163881"/>
    <lineage>
        <taxon>Bacteria</taxon>
        <taxon>Bacillati</taxon>
        <taxon>Bacillota</taxon>
        <taxon>Bacilli</taxon>
        <taxon>Bacillales</taxon>
        <taxon>Paenibacillaceae</taxon>
        <taxon>Paenibacillus</taxon>
    </lineage>
</organism>
<proteinExistence type="predicted"/>
<protein>
    <submittedName>
        <fullName evidence="3">DUF5050 domain-containing protein</fullName>
    </submittedName>
</protein>
<evidence type="ECO:0000313" key="4">
    <source>
        <dbReference type="Proteomes" id="UP000317036"/>
    </source>
</evidence>
<gene>
    <name evidence="3" type="ORF">FPZ49_18775</name>
</gene>
<dbReference type="SUPFAM" id="SSF69304">
    <property type="entry name" value="Tricorn protease N-terminal domain"/>
    <property type="match status" value="1"/>
</dbReference>
<name>A0A559K8M6_9BACL</name>
<dbReference type="InterPro" id="IPR032485">
    <property type="entry name" value="LRP1-like_beta_prop"/>
</dbReference>
<dbReference type="Proteomes" id="UP000317036">
    <property type="component" value="Unassembled WGS sequence"/>
</dbReference>
<dbReference type="PANTHER" id="PTHR32256">
    <property type="match status" value="1"/>
</dbReference>
<sequence>MLKPTKSALCALLIGLSITAAVPDPVVQAAPSSVSVKVGFPEFPVAVNGSMMDVKHSAYPLLLYKDITYFPMTWTNTAALALTVAWDAKNGLSLQKKAACEPLQQDLTPKINTNAVSQYATLVPFPVQVNGRTVYNSKEPYPVLLYKDITYFPMTWAFTHDDFGWNTSWDTAHGFGIQSCDGGADAQAKQTDTLNLANGGQVAVSGDWIYMNPTSSYDGPNKLVKVNQASGEEIKLSDDNARSINVVGDWVYYTAADPSKSRLLGLYRIKTDGTQRAQVSSEPTSQIWVQGDSIYYIHQSFLSVEGMTGGGYYKMDGLHTMKLDGTGDQSLTSSDYMQQFVVSGNQVYYISQKTSGESQLYAMNLDGSGQTLLQTGATRVFVIDGWVYFTHIFGKQLSKMRPDSQAVIPVYTSDKPIATLSYHDGWIYTVAGMFGIMGSATIGKLRVDGSQWTELMGARATSLYFAGNTLYYPQAWMGDNPLKHQTIE</sequence>
<comment type="caution">
    <text evidence="3">The sequence shown here is derived from an EMBL/GenBank/DDBJ whole genome shotgun (WGS) entry which is preliminary data.</text>
</comment>
<dbReference type="Gene3D" id="2.120.10.60">
    <property type="entry name" value="Tricorn protease N-terminal domain"/>
    <property type="match status" value="1"/>
</dbReference>
<dbReference type="SUPFAM" id="SSF63825">
    <property type="entry name" value="YWTD domain"/>
    <property type="match status" value="1"/>
</dbReference>